<evidence type="ECO:0000256" key="1">
    <source>
        <dbReference type="SAM" id="Phobius"/>
    </source>
</evidence>
<keyword evidence="1" id="KW-0812">Transmembrane</keyword>
<dbReference type="AlphaFoldDB" id="A0A5J4RFB6"/>
<keyword evidence="1" id="KW-0472">Membrane</keyword>
<protein>
    <submittedName>
        <fullName evidence="2">Uncharacterized protein</fullName>
    </submittedName>
</protein>
<name>A0A5J4RFB6_9ZZZZ</name>
<keyword evidence="1" id="KW-1133">Transmembrane helix</keyword>
<organism evidence="2">
    <name type="scientific">termite gut metagenome</name>
    <dbReference type="NCBI Taxonomy" id="433724"/>
    <lineage>
        <taxon>unclassified sequences</taxon>
        <taxon>metagenomes</taxon>
        <taxon>organismal metagenomes</taxon>
    </lineage>
</organism>
<reference evidence="2" key="1">
    <citation type="submission" date="2019-03" db="EMBL/GenBank/DDBJ databases">
        <title>Single cell metagenomics reveals metabolic interactions within the superorganism composed of flagellate Streblomastix strix and complex community of Bacteroidetes bacteria on its surface.</title>
        <authorList>
            <person name="Treitli S.C."/>
            <person name="Kolisko M."/>
            <person name="Husnik F."/>
            <person name="Keeling P."/>
            <person name="Hampl V."/>
        </authorList>
    </citation>
    <scope>NUCLEOTIDE SEQUENCE</scope>
    <source>
        <strain evidence="2">STM</strain>
    </source>
</reference>
<proteinExistence type="predicted"/>
<feature type="transmembrane region" description="Helical" evidence="1">
    <location>
        <begin position="7"/>
        <end position="27"/>
    </location>
</feature>
<accession>A0A5J4RFB6</accession>
<comment type="caution">
    <text evidence="2">The sequence shown here is derived from an EMBL/GenBank/DDBJ whole genome shotgun (WGS) entry which is preliminary data.</text>
</comment>
<evidence type="ECO:0000313" key="2">
    <source>
        <dbReference type="EMBL" id="KAA6331563.1"/>
    </source>
</evidence>
<gene>
    <name evidence="2" type="ORF">EZS27_019832</name>
</gene>
<sequence length="66" mass="7814">MYSNDTILLYPVSSFIVLIFAMQVKYYTFLCISKNNSIFALTNENAMKVIVNTYGWRYLQLYKVVR</sequence>
<dbReference type="EMBL" id="SNRY01001355">
    <property type="protein sequence ID" value="KAA6331563.1"/>
    <property type="molecule type" value="Genomic_DNA"/>
</dbReference>